<dbReference type="AlphaFoldDB" id="A0A839JXZ0"/>
<evidence type="ECO:0000256" key="5">
    <source>
        <dbReference type="ARBA" id="ARBA00022519"/>
    </source>
</evidence>
<dbReference type="EMBL" id="JACEGA010000001">
    <property type="protein sequence ID" value="MBB2181489.1"/>
    <property type="molecule type" value="Genomic_DNA"/>
</dbReference>
<dbReference type="GO" id="GO:0046872">
    <property type="term" value="F:metal ion binding"/>
    <property type="evidence" value="ECO:0007669"/>
    <property type="project" value="UniProtKB-KW"/>
</dbReference>
<proteinExistence type="inferred from homology"/>
<keyword evidence="4" id="KW-1003">Cell membrane</keyword>
<feature type="binding site" evidence="12">
    <location>
        <position position="427"/>
    </location>
    <ligand>
        <name>K(+)</name>
        <dbReference type="ChEBI" id="CHEBI:29103"/>
    </ligand>
</feature>
<evidence type="ECO:0000256" key="7">
    <source>
        <dbReference type="ARBA" id="ARBA00022692"/>
    </source>
</evidence>
<evidence type="ECO:0000313" key="14">
    <source>
        <dbReference type="EMBL" id="MBB2181489.1"/>
    </source>
</evidence>
<feature type="transmembrane region" description="Helical" evidence="13">
    <location>
        <begin position="131"/>
        <end position="150"/>
    </location>
</feature>
<feature type="binding site" evidence="12">
    <location>
        <position position="218"/>
    </location>
    <ligand>
        <name>K(+)</name>
        <dbReference type="ChEBI" id="CHEBI:29103"/>
    </ligand>
</feature>
<dbReference type="PANTHER" id="PTHR32024">
    <property type="entry name" value="TRK SYSTEM POTASSIUM UPTAKE PROTEIN TRKG-RELATED"/>
    <property type="match status" value="1"/>
</dbReference>
<comment type="subcellular location">
    <subcellularLocation>
        <location evidence="1">Cell inner membrane</location>
        <topology evidence="1">Multi-pass membrane protein</topology>
    </subcellularLocation>
</comment>
<feature type="transmembrane region" description="Helical" evidence="13">
    <location>
        <begin position="269"/>
        <end position="287"/>
    </location>
</feature>
<keyword evidence="10" id="KW-0406">Ion transport</keyword>
<keyword evidence="8 12" id="KW-0630">Potassium</keyword>
<evidence type="ECO:0000256" key="10">
    <source>
        <dbReference type="ARBA" id="ARBA00023065"/>
    </source>
</evidence>
<evidence type="ECO:0000256" key="13">
    <source>
        <dbReference type="SAM" id="Phobius"/>
    </source>
</evidence>
<evidence type="ECO:0000313" key="15">
    <source>
        <dbReference type="Proteomes" id="UP000574276"/>
    </source>
</evidence>
<feature type="transmembrane region" description="Helical" evidence="13">
    <location>
        <begin position="68"/>
        <end position="89"/>
    </location>
</feature>
<feature type="binding site" evidence="12">
    <location>
        <position position="311"/>
    </location>
    <ligand>
        <name>K(+)</name>
        <dbReference type="ChEBI" id="CHEBI:29103"/>
    </ligand>
</feature>
<keyword evidence="6" id="KW-0633">Potassium transport</keyword>
<keyword evidence="3" id="KW-0813">Transport</keyword>
<sequence>MNKSIILHIVGWILSVEAAFMLLPLICAVIYQEKSGFAFLITMGIGLLIGLPLVIYKPKSKLFFAKEGLVSVGLGWIAMSSLGALPFTISGEIPNYVDALFEIISGFTTTGSSILKDIEALSYCMLFWRSFTHWIGGMGILVFVLAILPMSGGERMHIMRAESPGPSIEKLVPRMRTTAKILYSIYLGMTLLQIILFLIGGMPLFDALTITFGTAGTGGLAIKNDSMLSYSPYLQTVTTVFMFLFGVNFNIYYLILFRKIKTALRSEELRAYVLIVLTAIILISFNLGGFKGFFSSIHHAAFQVSSIITTTGYASVDFNTWPTFSKSILVFIMFIGACAGSTGGGLKVSRIVMLFKALMKELSFLIHKRSVKVLKFDGNKIEHETLRSVNVFFACYMFIFAISVILVSLDNYDFTSSFTAVAATLNNIGPGLEVVGPLGNFSDFSYFSKFVMMFDMLVGRLEIFPILILFSPATWKK</sequence>
<dbReference type="RefSeq" id="WP_228351267.1">
    <property type="nucleotide sequence ID" value="NZ_JACEGA010000001.1"/>
</dbReference>
<dbReference type="Pfam" id="PF02386">
    <property type="entry name" value="TrkH"/>
    <property type="match status" value="1"/>
</dbReference>
<keyword evidence="15" id="KW-1185">Reference proteome</keyword>
<gene>
    <name evidence="14" type="ORF">H0486_01095</name>
</gene>
<keyword evidence="12" id="KW-0479">Metal-binding</keyword>
<feature type="binding site" evidence="12">
    <location>
        <position position="109"/>
    </location>
    <ligand>
        <name>K(+)</name>
        <dbReference type="ChEBI" id="CHEBI:29103"/>
    </ligand>
</feature>
<keyword evidence="7 13" id="KW-0812">Transmembrane</keyword>
<accession>A0A839JXZ0</accession>
<feature type="binding site" evidence="12">
    <location>
        <position position="310"/>
    </location>
    <ligand>
        <name>K(+)</name>
        <dbReference type="ChEBI" id="CHEBI:29103"/>
    </ligand>
</feature>
<organism evidence="14 15">
    <name type="scientific">Variimorphobacter saccharofermentans</name>
    <dbReference type="NCBI Taxonomy" id="2755051"/>
    <lineage>
        <taxon>Bacteria</taxon>
        <taxon>Bacillati</taxon>
        <taxon>Bacillota</taxon>
        <taxon>Clostridia</taxon>
        <taxon>Lachnospirales</taxon>
        <taxon>Lachnospiraceae</taxon>
        <taxon>Variimorphobacter</taxon>
    </lineage>
</organism>
<feature type="transmembrane region" description="Helical" evidence="13">
    <location>
        <begin position="181"/>
        <end position="205"/>
    </location>
</feature>
<feature type="transmembrane region" description="Helical" evidence="13">
    <location>
        <begin position="12"/>
        <end position="31"/>
    </location>
</feature>
<name>A0A839JXZ0_9FIRM</name>
<evidence type="ECO:0000256" key="11">
    <source>
        <dbReference type="ARBA" id="ARBA00023136"/>
    </source>
</evidence>
<keyword evidence="9 13" id="KW-1133">Transmembrane helix</keyword>
<dbReference type="GO" id="GO:0005886">
    <property type="term" value="C:plasma membrane"/>
    <property type="evidence" value="ECO:0007669"/>
    <property type="project" value="UniProtKB-SubCell"/>
</dbReference>
<keyword evidence="11 13" id="KW-0472">Membrane</keyword>
<feature type="transmembrane region" description="Helical" evidence="13">
    <location>
        <begin position="37"/>
        <end position="56"/>
    </location>
</feature>
<dbReference type="Proteomes" id="UP000574276">
    <property type="component" value="Unassembled WGS sequence"/>
</dbReference>
<evidence type="ECO:0000256" key="6">
    <source>
        <dbReference type="ARBA" id="ARBA00022538"/>
    </source>
</evidence>
<keyword evidence="5" id="KW-0997">Cell inner membrane</keyword>
<evidence type="ECO:0000256" key="2">
    <source>
        <dbReference type="ARBA" id="ARBA00009137"/>
    </source>
</evidence>
<evidence type="ECO:0000256" key="12">
    <source>
        <dbReference type="PIRSR" id="PIRSR006247-1"/>
    </source>
</evidence>
<feature type="binding site" evidence="12">
    <location>
        <position position="110"/>
    </location>
    <ligand>
        <name>K(+)</name>
        <dbReference type="ChEBI" id="CHEBI:29103"/>
    </ligand>
</feature>
<comment type="similarity">
    <text evidence="2">Belongs to the TrkH potassium transport family.</text>
</comment>
<dbReference type="GO" id="GO:0015379">
    <property type="term" value="F:potassium:chloride symporter activity"/>
    <property type="evidence" value="ECO:0007669"/>
    <property type="project" value="InterPro"/>
</dbReference>
<comment type="caution">
    <text evidence="14">The sequence shown here is derived from an EMBL/GenBank/DDBJ whole genome shotgun (WGS) entry which is preliminary data.</text>
</comment>
<evidence type="ECO:0000256" key="9">
    <source>
        <dbReference type="ARBA" id="ARBA00022989"/>
    </source>
</evidence>
<feature type="transmembrane region" description="Helical" evidence="13">
    <location>
        <begin position="233"/>
        <end position="257"/>
    </location>
</feature>
<dbReference type="PIRSF" id="PIRSF006247">
    <property type="entry name" value="TrkH"/>
    <property type="match status" value="1"/>
</dbReference>
<dbReference type="InterPro" id="IPR003445">
    <property type="entry name" value="Cat_transpt"/>
</dbReference>
<evidence type="ECO:0000256" key="3">
    <source>
        <dbReference type="ARBA" id="ARBA00022448"/>
    </source>
</evidence>
<feature type="transmembrane region" description="Helical" evidence="13">
    <location>
        <begin position="450"/>
        <end position="470"/>
    </location>
</feature>
<feature type="transmembrane region" description="Helical" evidence="13">
    <location>
        <begin position="389"/>
        <end position="409"/>
    </location>
</feature>
<dbReference type="PANTHER" id="PTHR32024:SF2">
    <property type="entry name" value="TRK SYSTEM POTASSIUM UPTAKE PROTEIN TRKG-RELATED"/>
    <property type="match status" value="1"/>
</dbReference>
<reference evidence="14 15" key="1">
    <citation type="submission" date="2020-07" db="EMBL/GenBank/DDBJ databases">
        <title>Characterization and genome sequencing of isolate MD1, a novel member within the family Lachnospiraceae.</title>
        <authorList>
            <person name="Rettenmaier R."/>
            <person name="Di Bello L."/>
            <person name="Zinser C."/>
            <person name="Scheitz K."/>
            <person name="Liebl W."/>
            <person name="Zverlov V."/>
        </authorList>
    </citation>
    <scope>NUCLEOTIDE SEQUENCE [LARGE SCALE GENOMIC DNA]</scope>
    <source>
        <strain evidence="14 15">MD1</strain>
    </source>
</reference>
<evidence type="ECO:0000256" key="1">
    <source>
        <dbReference type="ARBA" id="ARBA00004429"/>
    </source>
</evidence>
<protein>
    <submittedName>
        <fullName evidence="14">TrkH family potassium uptake protein</fullName>
    </submittedName>
</protein>
<feature type="transmembrane region" description="Helical" evidence="13">
    <location>
        <begin position="328"/>
        <end position="346"/>
    </location>
</feature>
<dbReference type="InterPro" id="IPR004772">
    <property type="entry name" value="TrkH"/>
</dbReference>
<evidence type="ECO:0000256" key="4">
    <source>
        <dbReference type="ARBA" id="ARBA00022475"/>
    </source>
</evidence>
<evidence type="ECO:0000256" key="8">
    <source>
        <dbReference type="ARBA" id="ARBA00022958"/>
    </source>
</evidence>